<dbReference type="CDD" id="cd08479">
    <property type="entry name" value="PBP2_CrgA_like_9"/>
    <property type="match status" value="1"/>
</dbReference>
<keyword evidence="3" id="KW-0238">DNA-binding</keyword>
<comment type="similarity">
    <text evidence="1">Belongs to the LysR transcriptional regulatory family.</text>
</comment>
<comment type="caution">
    <text evidence="6">The sequence shown here is derived from an EMBL/GenBank/DDBJ whole genome shotgun (WGS) entry which is preliminary data.</text>
</comment>
<feature type="domain" description="HTH lysR-type" evidence="5">
    <location>
        <begin position="2"/>
        <end position="59"/>
    </location>
</feature>
<reference evidence="6 7" key="1">
    <citation type="submission" date="2021-06" db="EMBL/GenBank/DDBJ databases">
        <authorList>
            <person name="Lee D.H."/>
        </authorList>
    </citation>
    <scope>NUCLEOTIDE SEQUENCE [LARGE SCALE GENOMIC DNA]</scope>
    <source>
        <strain evidence="6 7">MMS21-HV4-11</strain>
    </source>
</reference>
<sequence length="299" mass="32808">MISLADLQFMEALARTGSLSGAARSLNVTPPALSLRLKKLEQALGVSLVVRSSRRVRFTGEGEHLVSEAQAMLTRIGALTDLLGQEGGALSGPLRIVAPFGFGRLHVAPLVARFAERHKAIRVTLDLSERPWTDSEDADVVVHIGAVRDSTWVAHVLARNDRWVCAAPAYLERRGIPADPRDLLQHDCLCVRENNEDVTLWRHRRGSRAGAVRVTPTLTSNDGEVVRNWALAGLGLMLRSQWDAAPFVKRGELRRVLAPWSFEGADILALVPARRGISARVTSFVDFLKSSLRSQPPGR</sequence>
<protein>
    <submittedName>
        <fullName evidence="6">LysR family transcriptional regulator</fullName>
    </submittedName>
</protein>
<dbReference type="PANTHER" id="PTHR30537:SF5">
    <property type="entry name" value="HTH-TYPE TRANSCRIPTIONAL ACTIVATOR TTDR-RELATED"/>
    <property type="match status" value="1"/>
</dbReference>
<evidence type="ECO:0000256" key="4">
    <source>
        <dbReference type="ARBA" id="ARBA00023163"/>
    </source>
</evidence>
<evidence type="ECO:0000256" key="3">
    <source>
        <dbReference type="ARBA" id="ARBA00023125"/>
    </source>
</evidence>
<dbReference type="PANTHER" id="PTHR30537">
    <property type="entry name" value="HTH-TYPE TRANSCRIPTIONAL REGULATOR"/>
    <property type="match status" value="1"/>
</dbReference>
<dbReference type="Proteomes" id="UP000727907">
    <property type="component" value="Unassembled WGS sequence"/>
</dbReference>
<dbReference type="InterPro" id="IPR058163">
    <property type="entry name" value="LysR-type_TF_proteobact-type"/>
</dbReference>
<organism evidence="6 7">
    <name type="scientific">Reyranella humidisoli</name>
    <dbReference type="NCBI Taxonomy" id="2849149"/>
    <lineage>
        <taxon>Bacteria</taxon>
        <taxon>Pseudomonadati</taxon>
        <taxon>Pseudomonadota</taxon>
        <taxon>Alphaproteobacteria</taxon>
        <taxon>Hyphomicrobiales</taxon>
        <taxon>Reyranellaceae</taxon>
        <taxon>Reyranella</taxon>
    </lineage>
</organism>
<accession>A0ABS6ILF5</accession>
<dbReference type="RefSeq" id="WP_216958828.1">
    <property type="nucleotide sequence ID" value="NZ_JAHOPB010000001.1"/>
</dbReference>
<evidence type="ECO:0000259" key="5">
    <source>
        <dbReference type="PROSITE" id="PS50931"/>
    </source>
</evidence>
<keyword evidence="2" id="KW-0805">Transcription regulation</keyword>
<keyword evidence="4" id="KW-0804">Transcription</keyword>
<dbReference type="InterPro" id="IPR005119">
    <property type="entry name" value="LysR_subst-bd"/>
</dbReference>
<dbReference type="Pfam" id="PF00126">
    <property type="entry name" value="HTH_1"/>
    <property type="match status" value="1"/>
</dbReference>
<keyword evidence="7" id="KW-1185">Reference proteome</keyword>
<dbReference type="Pfam" id="PF03466">
    <property type="entry name" value="LysR_substrate"/>
    <property type="match status" value="1"/>
</dbReference>
<dbReference type="PROSITE" id="PS50931">
    <property type="entry name" value="HTH_LYSR"/>
    <property type="match status" value="1"/>
</dbReference>
<evidence type="ECO:0000313" key="6">
    <source>
        <dbReference type="EMBL" id="MBU8874020.1"/>
    </source>
</evidence>
<evidence type="ECO:0000313" key="7">
    <source>
        <dbReference type="Proteomes" id="UP000727907"/>
    </source>
</evidence>
<gene>
    <name evidence="6" type="ORF">KQ910_09610</name>
</gene>
<dbReference type="EMBL" id="JAHOPB010000001">
    <property type="protein sequence ID" value="MBU8874020.1"/>
    <property type="molecule type" value="Genomic_DNA"/>
</dbReference>
<proteinExistence type="inferred from homology"/>
<name>A0ABS6ILF5_9HYPH</name>
<dbReference type="InterPro" id="IPR000847">
    <property type="entry name" value="LysR_HTH_N"/>
</dbReference>
<evidence type="ECO:0000256" key="1">
    <source>
        <dbReference type="ARBA" id="ARBA00009437"/>
    </source>
</evidence>
<evidence type="ECO:0000256" key="2">
    <source>
        <dbReference type="ARBA" id="ARBA00023015"/>
    </source>
</evidence>